<proteinExistence type="predicted"/>
<keyword evidence="2" id="KW-1185">Reference proteome</keyword>
<comment type="caution">
    <text evidence="1">The sequence shown here is derived from an EMBL/GenBank/DDBJ whole genome shotgun (WGS) entry which is preliminary data.</text>
</comment>
<accession>A0ABV0MGW6</accession>
<gene>
    <name evidence="1" type="ORF">GOODEAATRI_004126</name>
</gene>
<dbReference type="EMBL" id="JAHRIO010000169">
    <property type="protein sequence ID" value="MEQ2157678.1"/>
    <property type="molecule type" value="Genomic_DNA"/>
</dbReference>
<protein>
    <recommendedName>
        <fullName evidence="3">Sfi1 spindle body domain-containing protein</fullName>
    </recommendedName>
</protein>
<name>A0ABV0MGW6_9TELE</name>
<evidence type="ECO:0000313" key="2">
    <source>
        <dbReference type="Proteomes" id="UP001476798"/>
    </source>
</evidence>
<reference evidence="1 2" key="1">
    <citation type="submission" date="2021-06" db="EMBL/GenBank/DDBJ databases">
        <authorList>
            <person name="Palmer J.M."/>
        </authorList>
    </citation>
    <scope>NUCLEOTIDE SEQUENCE [LARGE SCALE GENOMIC DNA]</scope>
    <source>
        <strain evidence="1 2">GA_2019</strain>
        <tissue evidence="1">Muscle</tissue>
    </source>
</reference>
<evidence type="ECO:0008006" key="3">
    <source>
        <dbReference type="Google" id="ProtNLM"/>
    </source>
</evidence>
<sequence>MHNTFGRVLPLDARCHYSRGVLRRAFERWRDDWWTSRREWSLMMRAECHYRVMFCVLLEAMAQRACRLRLVRKCLSEWRKALSHKQKEERRLRAADHLAVQSTRRRALGRWRVCILSCTQNQDSETHIQQRQFTWVFYTWWGRSEKHKEQKLFERMVRQLQVETSLMLIQTGCCAPDTSLCVSRRFSTRSNAAYREPGCGGDDGHSSRSERRRNRTLHTICTLTGFSTTR</sequence>
<evidence type="ECO:0000313" key="1">
    <source>
        <dbReference type="EMBL" id="MEQ2157678.1"/>
    </source>
</evidence>
<dbReference type="Proteomes" id="UP001476798">
    <property type="component" value="Unassembled WGS sequence"/>
</dbReference>
<organism evidence="1 2">
    <name type="scientific">Goodea atripinnis</name>
    <dbReference type="NCBI Taxonomy" id="208336"/>
    <lineage>
        <taxon>Eukaryota</taxon>
        <taxon>Metazoa</taxon>
        <taxon>Chordata</taxon>
        <taxon>Craniata</taxon>
        <taxon>Vertebrata</taxon>
        <taxon>Euteleostomi</taxon>
        <taxon>Actinopterygii</taxon>
        <taxon>Neopterygii</taxon>
        <taxon>Teleostei</taxon>
        <taxon>Neoteleostei</taxon>
        <taxon>Acanthomorphata</taxon>
        <taxon>Ovalentaria</taxon>
        <taxon>Atherinomorphae</taxon>
        <taxon>Cyprinodontiformes</taxon>
        <taxon>Goodeidae</taxon>
        <taxon>Goodea</taxon>
    </lineage>
</organism>